<comment type="subcellular location">
    <subcellularLocation>
        <location evidence="6">Cell membrane</location>
        <topology evidence="6">Multi-pass membrane protein</topology>
    </subcellularLocation>
    <subcellularLocation>
        <location evidence="1">Membrane</location>
        <topology evidence="1">Multi-pass membrane protein</topology>
    </subcellularLocation>
</comment>
<feature type="transmembrane region" description="Helical" evidence="6">
    <location>
        <begin position="150"/>
        <end position="174"/>
    </location>
</feature>
<dbReference type="PANTHER" id="PTHR43483:SF3">
    <property type="entry name" value="MEMBRANE TRANSPORTER PROTEIN HI_0806-RELATED"/>
    <property type="match status" value="1"/>
</dbReference>
<keyword evidence="3 6" id="KW-0812">Transmembrane</keyword>
<protein>
    <recommendedName>
        <fullName evidence="6">Probable membrane transporter protein</fullName>
    </recommendedName>
</protein>
<dbReference type="EMBL" id="MWPV01000002">
    <property type="protein sequence ID" value="OUL58617.1"/>
    <property type="molecule type" value="Genomic_DNA"/>
</dbReference>
<dbReference type="InterPro" id="IPR002781">
    <property type="entry name" value="TM_pro_TauE-like"/>
</dbReference>
<feature type="transmembrane region" description="Helical" evidence="6">
    <location>
        <begin position="180"/>
        <end position="202"/>
    </location>
</feature>
<feature type="transmembrane region" description="Helical" evidence="6">
    <location>
        <begin position="214"/>
        <end position="236"/>
    </location>
</feature>
<evidence type="ECO:0000256" key="3">
    <source>
        <dbReference type="ARBA" id="ARBA00022692"/>
    </source>
</evidence>
<dbReference type="RefSeq" id="WP_086743919.1">
    <property type="nucleotide sequence ID" value="NZ_MWPV01000002.1"/>
</dbReference>
<gene>
    <name evidence="7" type="ORF">B1199_09880</name>
</gene>
<feature type="transmembrane region" description="Helical" evidence="6">
    <location>
        <begin position="52"/>
        <end position="73"/>
    </location>
</feature>
<dbReference type="AlphaFoldDB" id="A0A244CSM4"/>
<feature type="transmembrane region" description="Helical" evidence="6">
    <location>
        <begin position="85"/>
        <end position="104"/>
    </location>
</feature>
<feature type="transmembrane region" description="Helical" evidence="6">
    <location>
        <begin position="248"/>
        <end position="266"/>
    </location>
</feature>
<comment type="similarity">
    <text evidence="2 6">Belongs to the 4-toluene sulfonate uptake permease (TSUP) (TC 2.A.102) family.</text>
</comment>
<feature type="transmembrane region" description="Helical" evidence="6">
    <location>
        <begin position="110"/>
        <end position="129"/>
    </location>
</feature>
<keyword evidence="8" id="KW-1185">Reference proteome</keyword>
<evidence type="ECO:0000313" key="7">
    <source>
        <dbReference type="EMBL" id="OUL58617.1"/>
    </source>
</evidence>
<accession>A0A244CSM4</accession>
<keyword evidence="5 6" id="KW-0472">Membrane</keyword>
<dbReference type="PANTHER" id="PTHR43483">
    <property type="entry name" value="MEMBRANE TRANSPORTER PROTEIN HI_0806-RELATED"/>
    <property type="match status" value="1"/>
</dbReference>
<dbReference type="OrthoDB" id="457670at2"/>
<evidence type="ECO:0000256" key="2">
    <source>
        <dbReference type="ARBA" id="ARBA00009142"/>
    </source>
</evidence>
<dbReference type="Pfam" id="PF01925">
    <property type="entry name" value="TauE"/>
    <property type="match status" value="1"/>
</dbReference>
<feature type="transmembrane region" description="Helical" evidence="6">
    <location>
        <begin position="7"/>
        <end position="40"/>
    </location>
</feature>
<evidence type="ECO:0000256" key="1">
    <source>
        <dbReference type="ARBA" id="ARBA00004141"/>
    </source>
</evidence>
<evidence type="ECO:0000313" key="8">
    <source>
        <dbReference type="Proteomes" id="UP000194841"/>
    </source>
</evidence>
<sequence>MNDLMSIITYCAMLGCAVGFLAGLLGIGGGLIIVPALSYLLVTFHVLDTERVFVVAIATSLASIIFTSTSSAFAHHKNNNIPWEIAPAVLVGVAIGALISGFLASFIPVSFLKTVFAISVVFIALRMMLAKPQIKERKLPSTPILASLTALLGGVSGLIGIGGGALLVPFLTFFSVNMKKAIGCSAASGIVIAVFGTVGYVFSGLSTTNLADGFAGFVYLPALFGIVVTSAVFAQLGAKATQFLPVGIIKKIFAILLVIVAIRMLFS</sequence>
<keyword evidence="4 6" id="KW-1133">Transmembrane helix</keyword>
<evidence type="ECO:0000256" key="4">
    <source>
        <dbReference type="ARBA" id="ARBA00022989"/>
    </source>
</evidence>
<dbReference type="Proteomes" id="UP000194841">
    <property type="component" value="Unassembled WGS sequence"/>
</dbReference>
<dbReference type="GO" id="GO:0005886">
    <property type="term" value="C:plasma membrane"/>
    <property type="evidence" value="ECO:0007669"/>
    <property type="project" value="UniProtKB-SubCell"/>
</dbReference>
<organism evidence="7 8">
    <name type="scientific">Pseudoalteromonas ulvae</name>
    <dbReference type="NCBI Taxonomy" id="107327"/>
    <lineage>
        <taxon>Bacteria</taxon>
        <taxon>Pseudomonadati</taxon>
        <taxon>Pseudomonadota</taxon>
        <taxon>Gammaproteobacteria</taxon>
        <taxon>Alteromonadales</taxon>
        <taxon>Pseudoalteromonadaceae</taxon>
        <taxon>Pseudoalteromonas</taxon>
    </lineage>
</organism>
<comment type="caution">
    <text evidence="7">The sequence shown here is derived from an EMBL/GenBank/DDBJ whole genome shotgun (WGS) entry which is preliminary data.</text>
</comment>
<evidence type="ECO:0000256" key="5">
    <source>
        <dbReference type="ARBA" id="ARBA00023136"/>
    </source>
</evidence>
<evidence type="ECO:0000256" key="6">
    <source>
        <dbReference type="RuleBase" id="RU363041"/>
    </source>
</evidence>
<proteinExistence type="inferred from homology"/>
<name>A0A244CSM4_PSEDV</name>
<reference evidence="7 8" key="1">
    <citation type="submission" date="2017-02" db="EMBL/GenBank/DDBJ databases">
        <title>Pseudoalteromonas ulvae TC14 Genome.</title>
        <authorList>
            <person name="Molmeret M."/>
        </authorList>
    </citation>
    <scope>NUCLEOTIDE SEQUENCE [LARGE SCALE GENOMIC DNA]</scope>
    <source>
        <strain evidence="7">TC14</strain>
    </source>
</reference>
<keyword evidence="6" id="KW-1003">Cell membrane</keyword>